<gene>
    <name evidence="2" type="ORF">GM1_005_00150</name>
</gene>
<evidence type="ECO:0000313" key="2">
    <source>
        <dbReference type="EMBL" id="GAC78832.1"/>
    </source>
</evidence>
<accession>M3UTX3</accession>
<dbReference type="Proteomes" id="UP000035009">
    <property type="component" value="Unassembled WGS sequence"/>
</dbReference>
<feature type="compositionally biased region" description="Low complexity" evidence="1">
    <location>
        <begin position="89"/>
        <end position="112"/>
    </location>
</feature>
<sequence length="499" mass="51715">MAISRLLSSRVIRVGGALLASSVIVMSVGQSNPVPARDLTASVETAAAAMEESPAAVTTPGGVDTLTKQHAAEDGEPTSPTHPAKPDAGSSGTGSSDTGSTGTGSSDNSTSDQSCVGAETATFGAVVRAVFDSFTPFLPPAQRAEAETVRASVLADLRSMEISTLAVSTHPRGLGASESAPMNTHRDPISQWLVTQLMNVKEGRYAQPITLDNLTISQAVETAWLYFYLTVLIPSSVLNDIAPVLLAAGPASSITLITMPLSLGAQGMSLLYSKVSDAIIGRCLVKMTPDEISRAGKPDPDLQFTTEVPAIIQSIADQLAIAEPSTCPSVSDLSLGRIVSLTSKLLQANARDEKTANRIATVTRGLERFLGATRVPEGTDPGPSELEKIIDIGLENGSSDNPELAEILGVAKLLGRGVGLAQTITLADVTVASAKLAADIAAQVITFVLTTIDDATVSPLFSSALGIELLPHVGGFLTTYGLNVLLNLMSSLCLEIERS</sequence>
<dbReference type="RefSeq" id="WP_008376977.1">
    <property type="nucleotide sequence ID" value="NZ_BAOP01000005.1"/>
</dbReference>
<dbReference type="OrthoDB" id="4477733at2"/>
<proteinExistence type="predicted"/>
<dbReference type="AlphaFoldDB" id="M3UTX3"/>
<dbReference type="eggNOG" id="ENOG5030XEE">
    <property type="taxonomic scope" value="Bacteria"/>
</dbReference>
<protein>
    <submittedName>
        <fullName evidence="2">Uncharacterized protein</fullName>
    </submittedName>
</protein>
<name>M3UTX3_GORML</name>
<evidence type="ECO:0000313" key="3">
    <source>
        <dbReference type="Proteomes" id="UP000035009"/>
    </source>
</evidence>
<dbReference type="EMBL" id="BAOP01000005">
    <property type="protein sequence ID" value="GAC78832.1"/>
    <property type="molecule type" value="Genomic_DNA"/>
</dbReference>
<organism evidence="2 3">
    <name type="scientific">Gordonia malaquae NBRC 108250</name>
    <dbReference type="NCBI Taxonomy" id="1223542"/>
    <lineage>
        <taxon>Bacteria</taxon>
        <taxon>Bacillati</taxon>
        <taxon>Actinomycetota</taxon>
        <taxon>Actinomycetes</taxon>
        <taxon>Mycobacteriales</taxon>
        <taxon>Gordoniaceae</taxon>
        <taxon>Gordonia</taxon>
    </lineage>
</organism>
<keyword evidence="3" id="KW-1185">Reference proteome</keyword>
<evidence type="ECO:0000256" key="1">
    <source>
        <dbReference type="SAM" id="MobiDB-lite"/>
    </source>
</evidence>
<comment type="caution">
    <text evidence="2">The sequence shown here is derived from an EMBL/GenBank/DDBJ whole genome shotgun (WGS) entry which is preliminary data.</text>
</comment>
<reference evidence="2 3" key="1">
    <citation type="submission" date="2013-02" db="EMBL/GenBank/DDBJ databases">
        <title>Whole genome shotgun sequence of Gordonia malaquae NBRC 108250.</title>
        <authorList>
            <person name="Yoshida I."/>
            <person name="Hosoyama A."/>
            <person name="Tsuchikane K."/>
            <person name="Ando Y."/>
            <person name="Baba S."/>
            <person name="Ohji S."/>
            <person name="Hamada M."/>
            <person name="Tamura T."/>
            <person name="Yamazoe A."/>
            <person name="Yamazaki S."/>
            <person name="Fujita N."/>
        </authorList>
    </citation>
    <scope>NUCLEOTIDE SEQUENCE [LARGE SCALE GENOMIC DNA]</scope>
    <source>
        <strain evidence="2 3">NBRC 108250</strain>
    </source>
</reference>
<feature type="region of interest" description="Disordered" evidence="1">
    <location>
        <begin position="70"/>
        <end position="115"/>
    </location>
</feature>